<dbReference type="EMBL" id="JAQFWQ010000023">
    <property type="protein sequence ID" value="MDA2811054.1"/>
    <property type="molecule type" value="Genomic_DNA"/>
</dbReference>
<comment type="caution">
    <text evidence="3">The sequence shown here is derived from an EMBL/GenBank/DDBJ whole genome shotgun (WGS) entry which is preliminary data.</text>
</comment>
<protein>
    <submittedName>
        <fullName evidence="3">DUF3592 domain-containing protein</fullName>
    </submittedName>
</protein>
<feature type="domain" description="DUF3592" evidence="2">
    <location>
        <begin position="191"/>
        <end position="265"/>
    </location>
</feature>
<name>A0ABT4U3K6_9ACTN</name>
<keyword evidence="1" id="KW-0472">Membrane</keyword>
<reference evidence="3 4" key="1">
    <citation type="submission" date="2023-01" db="EMBL/GenBank/DDBJ databases">
        <title>Draft genome sequence of Nocardiopsis sp. RSe5-2 isolated from halophytes.</title>
        <authorList>
            <person name="Duangmal K."/>
            <person name="Chantavorakit T."/>
        </authorList>
    </citation>
    <scope>NUCLEOTIDE SEQUENCE [LARGE SCALE GENOMIC DNA]</scope>
    <source>
        <strain evidence="3 4">RSe5-2</strain>
    </source>
</reference>
<dbReference type="Pfam" id="PF12158">
    <property type="entry name" value="DUF3592"/>
    <property type="match status" value="1"/>
</dbReference>
<dbReference type="RefSeq" id="WP_270685519.1">
    <property type="nucleotide sequence ID" value="NZ_JAQFWQ010000023.1"/>
</dbReference>
<evidence type="ECO:0000256" key="1">
    <source>
        <dbReference type="SAM" id="Phobius"/>
    </source>
</evidence>
<feature type="transmembrane region" description="Helical" evidence="1">
    <location>
        <begin position="275"/>
        <end position="294"/>
    </location>
</feature>
<evidence type="ECO:0000313" key="3">
    <source>
        <dbReference type="EMBL" id="MDA2811054.1"/>
    </source>
</evidence>
<feature type="transmembrane region" description="Helical" evidence="1">
    <location>
        <begin position="132"/>
        <end position="151"/>
    </location>
</feature>
<sequence>MLDVSVPALIFAVVVGAVSLYRLFMFTRAYLRRRTRNVKGVRAEAEVVEVAPLAPPKRTEHGVRLKFSTPAGQEYVREFARGFGGIVPVQGWRVTVLFDPDDPENAEIVDNPYLHPVAGAPAPKKEGPLRGVVLNALFTTMFVGATVMFLFNDRLGVMFAGLFMLMGLFSCVMTVWTWTDQRGLRRNPAHTVGTVTHSWEEWRSRGSVSDSRTVEVYPYTVLFPLPDGRQVHRRAPMATSRTRYTPGRQVDIVYDPSDPTEIAVGRSAFATRVPVFSLVIGVVFMAAGVVMMLYM</sequence>
<evidence type="ECO:0000313" key="4">
    <source>
        <dbReference type="Proteomes" id="UP001527866"/>
    </source>
</evidence>
<feature type="transmembrane region" description="Helical" evidence="1">
    <location>
        <begin position="157"/>
        <end position="178"/>
    </location>
</feature>
<accession>A0ABT4U3K6</accession>
<dbReference type="InterPro" id="IPR021994">
    <property type="entry name" value="DUF3592"/>
</dbReference>
<proteinExistence type="predicted"/>
<gene>
    <name evidence="3" type="ORF">O4J56_10440</name>
</gene>
<organism evidence="3 4">
    <name type="scientific">Nocardiopsis endophytica</name>
    <dbReference type="NCBI Taxonomy" id="3018445"/>
    <lineage>
        <taxon>Bacteria</taxon>
        <taxon>Bacillati</taxon>
        <taxon>Actinomycetota</taxon>
        <taxon>Actinomycetes</taxon>
        <taxon>Streptosporangiales</taxon>
        <taxon>Nocardiopsidaceae</taxon>
        <taxon>Nocardiopsis</taxon>
    </lineage>
</organism>
<keyword evidence="1" id="KW-0812">Transmembrane</keyword>
<evidence type="ECO:0000259" key="2">
    <source>
        <dbReference type="Pfam" id="PF12158"/>
    </source>
</evidence>
<keyword evidence="4" id="KW-1185">Reference proteome</keyword>
<keyword evidence="1" id="KW-1133">Transmembrane helix</keyword>
<feature type="transmembrane region" description="Helical" evidence="1">
    <location>
        <begin position="6"/>
        <end position="24"/>
    </location>
</feature>
<dbReference type="Proteomes" id="UP001527866">
    <property type="component" value="Unassembled WGS sequence"/>
</dbReference>